<dbReference type="InterPro" id="IPR006139">
    <property type="entry name" value="D-isomer_2_OHA_DH_cat_dom"/>
</dbReference>
<reference evidence="11 12" key="1">
    <citation type="submission" date="2019-08" db="EMBL/GenBank/DDBJ databases">
        <title>In-depth cultivation of the pig gut microbiome towards novel bacterial diversity and tailored functional studies.</title>
        <authorList>
            <person name="Wylensek D."/>
            <person name="Hitch T.C.A."/>
            <person name="Clavel T."/>
        </authorList>
    </citation>
    <scope>NUCLEOTIDE SEQUENCE [LARGE SCALE GENOMIC DNA]</scope>
    <source>
        <strain evidence="11 12">WCA-383-APC-5B</strain>
    </source>
</reference>
<dbReference type="EMBL" id="VULX01000026">
    <property type="protein sequence ID" value="MSR92237.1"/>
    <property type="molecule type" value="Genomic_DNA"/>
</dbReference>
<feature type="domain" description="D-isomer specific 2-hydroxyacid dehydrogenase NAD-binding" evidence="10">
    <location>
        <begin position="106"/>
        <end position="277"/>
    </location>
</feature>
<dbReference type="InterPro" id="IPR006140">
    <property type="entry name" value="D-isomer_DH_NAD-bd"/>
</dbReference>
<dbReference type="FunFam" id="3.40.50.720:FF:000021">
    <property type="entry name" value="D-3-phosphoglycerate dehydrogenase"/>
    <property type="match status" value="1"/>
</dbReference>
<dbReference type="GO" id="GO:0016616">
    <property type="term" value="F:oxidoreductase activity, acting on the CH-OH group of donors, NAD or NADP as acceptor"/>
    <property type="evidence" value="ECO:0007669"/>
    <property type="project" value="InterPro"/>
</dbReference>
<accession>A0A7X2T237</accession>
<name>A0A7X2T237_9CLOT</name>
<comment type="caution">
    <text evidence="11">The sequence shown here is derived from an EMBL/GenBank/DDBJ whole genome shotgun (WGS) entry which is preliminary data.</text>
</comment>
<comment type="function">
    <text evidence="1">Catalyzes the reversible oxidation of 3-phospho-D-glycerate to 3-phosphonooxypyruvate, the first step of the phosphorylated L-serine biosynthesis pathway. Also catalyzes the reversible oxidation of 2-hydroxyglutarate to 2-oxoglutarate.</text>
</comment>
<keyword evidence="12" id="KW-1185">Reference proteome</keyword>
<dbReference type="PANTHER" id="PTHR42789:SF1">
    <property type="entry name" value="D-ISOMER SPECIFIC 2-HYDROXYACID DEHYDROGENASE FAMILY PROTEIN (AFU_ORTHOLOGUE AFUA_6G10090)"/>
    <property type="match status" value="1"/>
</dbReference>
<evidence type="ECO:0000259" key="9">
    <source>
        <dbReference type="Pfam" id="PF00389"/>
    </source>
</evidence>
<sequence>MKVLLADGLQKQSIDELEQLGLEVCSKHFDASELGSELKKYDAVVVRSATKITKEVIDDELGGNLKLIIRAGVGIDNIDVKYAESNNIAVKNTPNASSISVAELTIAHMLSVARFLNISNVTMRQNQWNKKKYVGCELYGKTLGLIGMGRIGKEVAKRAAAFGMRVIYFDSLYNEDIGDYKFEQFDDLLKKADFITLHVPYDKKRGALIGKDEIEKMKDGAYLINCARGKVVDEAALLEALNSGKLSGAGIDVFENEPSTNVELLSNPKVSITPHIGASTKEAQQRIGREVVLTLKDFFNIGDKVVIGV</sequence>
<dbReference type="Pfam" id="PF00389">
    <property type="entry name" value="2-Hacid_dh"/>
    <property type="match status" value="1"/>
</dbReference>
<gene>
    <name evidence="11" type="ORF">FYJ33_12745</name>
</gene>
<dbReference type="InterPro" id="IPR036291">
    <property type="entry name" value="NAD(P)-bd_dom_sf"/>
</dbReference>
<evidence type="ECO:0000256" key="3">
    <source>
        <dbReference type="ARBA" id="ARBA00013001"/>
    </source>
</evidence>
<evidence type="ECO:0000256" key="8">
    <source>
        <dbReference type="RuleBase" id="RU003719"/>
    </source>
</evidence>
<dbReference type="SUPFAM" id="SSF52283">
    <property type="entry name" value="Formate/glycerate dehydrogenase catalytic domain-like"/>
    <property type="match status" value="1"/>
</dbReference>
<dbReference type="AlphaFoldDB" id="A0A7X2T237"/>
<evidence type="ECO:0000256" key="2">
    <source>
        <dbReference type="ARBA" id="ARBA00005854"/>
    </source>
</evidence>
<dbReference type="CDD" id="cd05303">
    <property type="entry name" value="PGDH_2"/>
    <property type="match status" value="1"/>
</dbReference>
<dbReference type="EC" id="1.1.1.399" evidence="3"/>
<feature type="domain" description="D-isomer specific 2-hydroxyacid dehydrogenase catalytic" evidence="9">
    <location>
        <begin position="3"/>
        <end position="300"/>
    </location>
</feature>
<evidence type="ECO:0000313" key="11">
    <source>
        <dbReference type="EMBL" id="MSR92237.1"/>
    </source>
</evidence>
<proteinExistence type="inferred from homology"/>
<evidence type="ECO:0000313" key="12">
    <source>
        <dbReference type="Proteomes" id="UP000460287"/>
    </source>
</evidence>
<keyword evidence="4 8" id="KW-0560">Oxidoreductase</keyword>
<evidence type="ECO:0000256" key="4">
    <source>
        <dbReference type="ARBA" id="ARBA00023002"/>
    </source>
</evidence>
<comment type="catalytic activity">
    <reaction evidence="7">
        <text>(R)-2-hydroxyglutarate + NAD(+) = 2-oxoglutarate + NADH + H(+)</text>
        <dbReference type="Rhea" id="RHEA:49612"/>
        <dbReference type="ChEBI" id="CHEBI:15378"/>
        <dbReference type="ChEBI" id="CHEBI:15801"/>
        <dbReference type="ChEBI" id="CHEBI:16810"/>
        <dbReference type="ChEBI" id="CHEBI:57540"/>
        <dbReference type="ChEBI" id="CHEBI:57945"/>
        <dbReference type="EC" id="1.1.1.399"/>
    </reaction>
</comment>
<evidence type="ECO:0000259" key="10">
    <source>
        <dbReference type="Pfam" id="PF02826"/>
    </source>
</evidence>
<keyword evidence="5" id="KW-0520">NAD</keyword>
<evidence type="ECO:0000256" key="6">
    <source>
        <dbReference type="ARBA" id="ARBA00030455"/>
    </source>
</evidence>
<dbReference type="RefSeq" id="WP_154532134.1">
    <property type="nucleotide sequence ID" value="NZ_JAQXTV010000143.1"/>
</dbReference>
<organism evidence="11 12">
    <name type="scientific">Inconstantimicrobium porci</name>
    <dbReference type="NCBI Taxonomy" id="2652291"/>
    <lineage>
        <taxon>Bacteria</taxon>
        <taxon>Bacillati</taxon>
        <taxon>Bacillota</taxon>
        <taxon>Clostridia</taxon>
        <taxon>Eubacteriales</taxon>
        <taxon>Clostridiaceae</taxon>
        <taxon>Inconstantimicrobium</taxon>
    </lineage>
</organism>
<evidence type="ECO:0000256" key="5">
    <source>
        <dbReference type="ARBA" id="ARBA00023027"/>
    </source>
</evidence>
<comment type="similarity">
    <text evidence="2 8">Belongs to the D-isomer specific 2-hydroxyacid dehydrogenase family.</text>
</comment>
<dbReference type="InterPro" id="IPR029753">
    <property type="entry name" value="D-isomer_DH_CS"/>
</dbReference>
<dbReference type="PANTHER" id="PTHR42789">
    <property type="entry name" value="D-ISOMER SPECIFIC 2-HYDROXYACID DEHYDROGENASE FAMILY PROTEIN (AFU_ORTHOLOGUE AFUA_6G10090)"/>
    <property type="match status" value="1"/>
</dbReference>
<dbReference type="Gene3D" id="3.40.50.720">
    <property type="entry name" value="NAD(P)-binding Rossmann-like Domain"/>
    <property type="match status" value="2"/>
</dbReference>
<dbReference type="Proteomes" id="UP000460287">
    <property type="component" value="Unassembled WGS sequence"/>
</dbReference>
<evidence type="ECO:0000256" key="1">
    <source>
        <dbReference type="ARBA" id="ARBA00003800"/>
    </source>
</evidence>
<protein>
    <recommendedName>
        <fullName evidence="6">2-oxoglutarate reductase</fullName>
        <ecNumber evidence="3">1.1.1.399</ecNumber>
    </recommendedName>
    <alternativeName>
        <fullName evidence="6">2-oxoglutarate reductase</fullName>
    </alternativeName>
</protein>
<dbReference type="SUPFAM" id="SSF51735">
    <property type="entry name" value="NAD(P)-binding Rossmann-fold domains"/>
    <property type="match status" value="1"/>
</dbReference>
<evidence type="ECO:0000256" key="7">
    <source>
        <dbReference type="ARBA" id="ARBA00048126"/>
    </source>
</evidence>
<dbReference type="Pfam" id="PF02826">
    <property type="entry name" value="2-Hacid_dh_C"/>
    <property type="match status" value="1"/>
</dbReference>
<dbReference type="InterPro" id="IPR050857">
    <property type="entry name" value="D-2-hydroxyacid_DH"/>
</dbReference>
<dbReference type="PROSITE" id="PS00671">
    <property type="entry name" value="D_2_HYDROXYACID_DH_3"/>
    <property type="match status" value="1"/>
</dbReference>
<dbReference type="GO" id="GO:0051287">
    <property type="term" value="F:NAD binding"/>
    <property type="evidence" value="ECO:0007669"/>
    <property type="project" value="InterPro"/>
</dbReference>